<dbReference type="PROSITE" id="PS51000">
    <property type="entry name" value="HTH_DEOR_2"/>
    <property type="match status" value="1"/>
</dbReference>
<keyword evidence="2" id="KW-0238">DNA-binding</keyword>
<dbReference type="Gene3D" id="1.10.10.10">
    <property type="entry name" value="Winged helix-like DNA-binding domain superfamily/Winged helix DNA-binding domain"/>
    <property type="match status" value="1"/>
</dbReference>
<keyword evidence="1" id="KW-0805">Transcription regulation</keyword>
<accession>A0ABS2P1Y5</accession>
<evidence type="ECO:0000256" key="2">
    <source>
        <dbReference type="ARBA" id="ARBA00023125"/>
    </source>
</evidence>
<dbReference type="InterPro" id="IPR036390">
    <property type="entry name" value="WH_DNA-bd_sf"/>
</dbReference>
<gene>
    <name evidence="5" type="ORF">JOC95_002739</name>
</gene>
<dbReference type="PROSITE" id="PS00894">
    <property type="entry name" value="HTH_DEOR_1"/>
    <property type="match status" value="1"/>
</dbReference>
<sequence length="251" mass="27507">MLTPERHQKIIDLVLQNEIVKLQELVDITGASESTIRRDLSQLEEENKLKRVHGGAAKLHQKGEEPSILEKSSKNMDAKIKISRAAAQLVKDGDCIFLDAGTTTYQMIPFLEGKRITVVTNGFAHIQALMDKGIPTYIVGGFMKNKTGAIIGRKATESLEAYNFDKAFIGANGVHLNSGYTTPDPEEAAVKSLAMKLSQEAYVLADETKINEVTFAKVGALHEATIITNTVDTELLDDFKAKTSIMVVESK</sequence>
<evidence type="ECO:0000313" key="5">
    <source>
        <dbReference type="EMBL" id="MBM7620884.1"/>
    </source>
</evidence>
<evidence type="ECO:0000256" key="3">
    <source>
        <dbReference type="ARBA" id="ARBA00023163"/>
    </source>
</evidence>
<protein>
    <submittedName>
        <fullName evidence="5">DeoR family fructose operon transcriptional repressor</fullName>
    </submittedName>
</protein>
<keyword evidence="6" id="KW-1185">Reference proteome</keyword>
<dbReference type="EMBL" id="JAFBED010000005">
    <property type="protein sequence ID" value="MBM7620884.1"/>
    <property type="molecule type" value="Genomic_DNA"/>
</dbReference>
<comment type="caution">
    <text evidence="5">The sequence shown here is derived from an EMBL/GenBank/DDBJ whole genome shotgun (WGS) entry which is preliminary data.</text>
</comment>
<dbReference type="SMART" id="SM00420">
    <property type="entry name" value="HTH_DEOR"/>
    <property type="match status" value="1"/>
</dbReference>
<dbReference type="Pfam" id="PF08220">
    <property type="entry name" value="HTH_DeoR"/>
    <property type="match status" value="1"/>
</dbReference>
<dbReference type="Proteomes" id="UP000737402">
    <property type="component" value="Unassembled WGS sequence"/>
</dbReference>
<keyword evidence="3" id="KW-0804">Transcription</keyword>
<name>A0ABS2P1Y5_9BACI</name>
<dbReference type="InterPro" id="IPR037171">
    <property type="entry name" value="NagB/RpiA_transferase-like"/>
</dbReference>
<dbReference type="Pfam" id="PF00455">
    <property type="entry name" value="DeoRC"/>
    <property type="match status" value="1"/>
</dbReference>
<dbReference type="SUPFAM" id="SSF46785">
    <property type="entry name" value="Winged helix' DNA-binding domain"/>
    <property type="match status" value="1"/>
</dbReference>
<dbReference type="InterPro" id="IPR001034">
    <property type="entry name" value="DeoR_HTH"/>
</dbReference>
<evidence type="ECO:0000256" key="1">
    <source>
        <dbReference type="ARBA" id="ARBA00023015"/>
    </source>
</evidence>
<dbReference type="InterPro" id="IPR018356">
    <property type="entry name" value="Tscrpt_reg_HTH_DeoR_CS"/>
</dbReference>
<dbReference type="SMART" id="SM01134">
    <property type="entry name" value="DeoRC"/>
    <property type="match status" value="1"/>
</dbReference>
<dbReference type="SUPFAM" id="SSF100950">
    <property type="entry name" value="NagB/RpiA/CoA transferase-like"/>
    <property type="match status" value="1"/>
</dbReference>
<reference evidence="5 6" key="1">
    <citation type="submission" date="2021-01" db="EMBL/GenBank/DDBJ databases">
        <title>Genomic Encyclopedia of Type Strains, Phase IV (KMG-IV): sequencing the most valuable type-strain genomes for metagenomic binning, comparative biology and taxonomic classification.</title>
        <authorList>
            <person name="Goeker M."/>
        </authorList>
    </citation>
    <scope>NUCLEOTIDE SEQUENCE [LARGE SCALE GENOMIC DNA]</scope>
    <source>
        <strain evidence="5 6">DSM 25879</strain>
    </source>
</reference>
<dbReference type="RefSeq" id="WP_204417086.1">
    <property type="nucleotide sequence ID" value="NZ_JAFBED010000005.1"/>
</dbReference>
<dbReference type="InterPro" id="IPR050313">
    <property type="entry name" value="Carb_Metab_HTH_regulators"/>
</dbReference>
<feature type="domain" description="HTH deoR-type" evidence="4">
    <location>
        <begin position="3"/>
        <end position="58"/>
    </location>
</feature>
<evidence type="ECO:0000259" key="4">
    <source>
        <dbReference type="PROSITE" id="PS51000"/>
    </source>
</evidence>
<dbReference type="PANTHER" id="PTHR30363:SF56">
    <property type="entry name" value="TRANSCRIPTIONAL REGULATOR, DEOR FAMILY"/>
    <property type="match status" value="1"/>
</dbReference>
<dbReference type="InterPro" id="IPR014036">
    <property type="entry name" value="DeoR-like_C"/>
</dbReference>
<dbReference type="PRINTS" id="PR00037">
    <property type="entry name" value="HTHLACR"/>
</dbReference>
<evidence type="ECO:0000313" key="6">
    <source>
        <dbReference type="Proteomes" id="UP000737402"/>
    </source>
</evidence>
<dbReference type="Gene3D" id="3.40.50.1360">
    <property type="match status" value="1"/>
</dbReference>
<organism evidence="5 6">
    <name type="scientific">Sutcliffiella tianshenii</name>
    <dbReference type="NCBI Taxonomy" id="1463404"/>
    <lineage>
        <taxon>Bacteria</taxon>
        <taxon>Bacillati</taxon>
        <taxon>Bacillota</taxon>
        <taxon>Bacilli</taxon>
        <taxon>Bacillales</taxon>
        <taxon>Bacillaceae</taxon>
        <taxon>Sutcliffiella</taxon>
    </lineage>
</organism>
<dbReference type="PANTHER" id="PTHR30363">
    <property type="entry name" value="HTH-TYPE TRANSCRIPTIONAL REGULATOR SRLR-RELATED"/>
    <property type="match status" value="1"/>
</dbReference>
<dbReference type="InterPro" id="IPR036388">
    <property type="entry name" value="WH-like_DNA-bd_sf"/>
</dbReference>
<proteinExistence type="predicted"/>